<accession>M2WDK4</accession>
<dbReference type="PANTHER" id="PTHR10344">
    <property type="entry name" value="THYMIDYLATE KINASE"/>
    <property type="match status" value="1"/>
</dbReference>
<comment type="similarity">
    <text evidence="1 11">Belongs to the thymidylate kinase family.</text>
</comment>
<dbReference type="GO" id="GO:0006235">
    <property type="term" value="P:dTTP biosynthetic process"/>
    <property type="evidence" value="ECO:0007669"/>
    <property type="project" value="UniProtKB-UniRule"/>
</dbReference>
<keyword evidence="5 11" id="KW-0545">Nucleotide biosynthesis</keyword>
<dbReference type="EMBL" id="ANHZ02000011">
    <property type="protein sequence ID" value="EME36582.1"/>
    <property type="molecule type" value="Genomic_DNA"/>
</dbReference>
<evidence type="ECO:0000256" key="9">
    <source>
        <dbReference type="ARBA" id="ARBA00048743"/>
    </source>
</evidence>
<protein>
    <recommendedName>
        <fullName evidence="3 11">Thymidylate kinase</fullName>
        <ecNumber evidence="2 11">2.7.4.9</ecNumber>
    </recommendedName>
    <alternativeName>
        <fullName evidence="11">dTMP kinase</fullName>
    </alternativeName>
</protein>
<dbReference type="GO" id="GO:0004798">
    <property type="term" value="F:dTMP kinase activity"/>
    <property type="evidence" value="ECO:0007669"/>
    <property type="project" value="UniProtKB-UniRule"/>
</dbReference>
<evidence type="ECO:0000256" key="3">
    <source>
        <dbReference type="ARBA" id="ARBA00017144"/>
    </source>
</evidence>
<dbReference type="InterPro" id="IPR018094">
    <property type="entry name" value="Thymidylate_kinase"/>
</dbReference>
<dbReference type="GO" id="GO:0006227">
    <property type="term" value="P:dUDP biosynthetic process"/>
    <property type="evidence" value="ECO:0007669"/>
    <property type="project" value="TreeGrafter"/>
</dbReference>
<dbReference type="InterPro" id="IPR039430">
    <property type="entry name" value="Thymidylate_kin-like_dom"/>
</dbReference>
<proteinExistence type="inferred from homology"/>
<dbReference type="CDD" id="cd01672">
    <property type="entry name" value="TMPK"/>
    <property type="match status" value="1"/>
</dbReference>
<dbReference type="PANTHER" id="PTHR10344:SF4">
    <property type="entry name" value="UMP-CMP KINASE 2, MITOCHONDRIAL"/>
    <property type="match status" value="1"/>
</dbReference>
<dbReference type="Proteomes" id="UP000009877">
    <property type="component" value="Unassembled WGS sequence"/>
</dbReference>
<dbReference type="STRING" id="71999.KPaMU14_02065"/>
<evidence type="ECO:0000259" key="12">
    <source>
        <dbReference type="Pfam" id="PF02223"/>
    </source>
</evidence>
<keyword evidence="14" id="KW-1185">Reference proteome</keyword>
<dbReference type="GO" id="GO:0005829">
    <property type="term" value="C:cytosol"/>
    <property type="evidence" value="ECO:0007669"/>
    <property type="project" value="TreeGrafter"/>
</dbReference>
<dbReference type="HAMAP" id="MF_00165">
    <property type="entry name" value="Thymidylate_kinase"/>
    <property type="match status" value="1"/>
</dbReference>
<dbReference type="PROSITE" id="PS01331">
    <property type="entry name" value="THYMIDYLATE_KINASE"/>
    <property type="match status" value="1"/>
</dbReference>
<organism evidence="13 14">
    <name type="scientific">Kocuria palustris PEL</name>
    <dbReference type="NCBI Taxonomy" id="1236550"/>
    <lineage>
        <taxon>Bacteria</taxon>
        <taxon>Bacillati</taxon>
        <taxon>Actinomycetota</taxon>
        <taxon>Actinomycetes</taxon>
        <taxon>Micrococcales</taxon>
        <taxon>Micrococcaceae</taxon>
        <taxon>Kocuria</taxon>
    </lineage>
</organism>
<keyword evidence="8 11" id="KW-0067">ATP-binding</keyword>
<evidence type="ECO:0000256" key="11">
    <source>
        <dbReference type="HAMAP-Rule" id="MF_00165"/>
    </source>
</evidence>
<feature type="binding site" evidence="11">
    <location>
        <begin position="46"/>
        <end position="53"/>
    </location>
    <ligand>
        <name>ATP</name>
        <dbReference type="ChEBI" id="CHEBI:30616"/>
    </ligand>
</feature>
<dbReference type="Pfam" id="PF02223">
    <property type="entry name" value="Thymidylate_kin"/>
    <property type="match status" value="1"/>
</dbReference>
<feature type="domain" description="Thymidylate kinase-like" evidence="12">
    <location>
        <begin position="44"/>
        <end position="232"/>
    </location>
</feature>
<comment type="caution">
    <text evidence="13">The sequence shown here is derived from an EMBL/GenBank/DDBJ whole genome shotgun (WGS) entry which is preliminary data.</text>
</comment>
<dbReference type="GO" id="GO:0005524">
    <property type="term" value="F:ATP binding"/>
    <property type="evidence" value="ECO:0007669"/>
    <property type="project" value="UniProtKB-UniRule"/>
</dbReference>
<evidence type="ECO:0000313" key="13">
    <source>
        <dbReference type="EMBL" id="EME36582.1"/>
    </source>
</evidence>
<evidence type="ECO:0000313" key="14">
    <source>
        <dbReference type="Proteomes" id="UP000009877"/>
    </source>
</evidence>
<comment type="catalytic activity">
    <reaction evidence="9 11">
        <text>dTMP + ATP = dTDP + ADP</text>
        <dbReference type="Rhea" id="RHEA:13517"/>
        <dbReference type="ChEBI" id="CHEBI:30616"/>
        <dbReference type="ChEBI" id="CHEBI:58369"/>
        <dbReference type="ChEBI" id="CHEBI:63528"/>
        <dbReference type="ChEBI" id="CHEBI:456216"/>
        <dbReference type="EC" id="2.7.4.9"/>
    </reaction>
</comment>
<dbReference type="FunFam" id="3.40.50.300:FF:000225">
    <property type="entry name" value="Thymidylate kinase"/>
    <property type="match status" value="1"/>
</dbReference>
<dbReference type="AlphaFoldDB" id="M2WDK4"/>
<name>M2WDK4_9MICC</name>
<dbReference type="GO" id="GO:0006233">
    <property type="term" value="P:dTDP biosynthetic process"/>
    <property type="evidence" value="ECO:0007669"/>
    <property type="project" value="InterPro"/>
</dbReference>
<dbReference type="EC" id="2.7.4.9" evidence="2 11"/>
<evidence type="ECO:0000256" key="4">
    <source>
        <dbReference type="ARBA" id="ARBA00022679"/>
    </source>
</evidence>
<dbReference type="SUPFAM" id="SSF52540">
    <property type="entry name" value="P-loop containing nucleoside triphosphate hydrolases"/>
    <property type="match status" value="1"/>
</dbReference>
<keyword evidence="6 11" id="KW-0547">Nucleotide-binding</keyword>
<evidence type="ECO:0000256" key="7">
    <source>
        <dbReference type="ARBA" id="ARBA00022777"/>
    </source>
</evidence>
<dbReference type="NCBIfam" id="TIGR00041">
    <property type="entry name" value="DTMP_kinase"/>
    <property type="match status" value="1"/>
</dbReference>
<gene>
    <name evidence="11" type="primary">tmk</name>
    <name evidence="13" type="ORF">C884_00256</name>
</gene>
<evidence type="ECO:0000256" key="5">
    <source>
        <dbReference type="ARBA" id="ARBA00022727"/>
    </source>
</evidence>
<evidence type="ECO:0000256" key="1">
    <source>
        <dbReference type="ARBA" id="ARBA00009776"/>
    </source>
</evidence>
<keyword evidence="4 11" id="KW-0808">Transferase</keyword>
<evidence type="ECO:0000256" key="8">
    <source>
        <dbReference type="ARBA" id="ARBA00022840"/>
    </source>
</evidence>
<dbReference type="RefSeq" id="WP_006214670.1">
    <property type="nucleotide sequence ID" value="NZ_ANHZ02000011.1"/>
</dbReference>
<keyword evidence="7 11" id="KW-0418">Kinase</keyword>
<dbReference type="InterPro" id="IPR018095">
    <property type="entry name" value="Thymidylate_kin_CS"/>
</dbReference>
<evidence type="ECO:0000256" key="10">
    <source>
        <dbReference type="ARBA" id="ARBA00057735"/>
    </source>
</evidence>
<evidence type="ECO:0000256" key="2">
    <source>
        <dbReference type="ARBA" id="ARBA00012980"/>
    </source>
</evidence>
<dbReference type="InterPro" id="IPR027417">
    <property type="entry name" value="P-loop_NTPase"/>
</dbReference>
<dbReference type="Gene3D" id="3.40.50.300">
    <property type="entry name" value="P-loop containing nucleotide triphosphate hydrolases"/>
    <property type="match status" value="1"/>
</dbReference>
<evidence type="ECO:0000256" key="6">
    <source>
        <dbReference type="ARBA" id="ARBA00022741"/>
    </source>
</evidence>
<reference evidence="13 14" key="1">
    <citation type="journal article" date="2014" name="Genome Announc.">
        <title>Draft Genome Sequence of Kocuria palustris PEL.</title>
        <authorList>
            <person name="Sharma G."/>
            <person name="Khatri I."/>
            <person name="Subramanian S."/>
        </authorList>
    </citation>
    <scope>NUCLEOTIDE SEQUENCE [LARGE SCALE GENOMIC DNA]</scope>
    <source>
        <strain evidence="13 14">PEL</strain>
    </source>
</reference>
<comment type="function">
    <text evidence="10 11">Phosphorylation of dTMP to form dTDP in both de novo and salvage pathways of dTTP synthesis.</text>
</comment>
<sequence length="250" mass="27119">MTSPYDGRAHTLHGGGADVCRGPYSVRVTFQTSPASTPAALIAFEGGDGAGKSTQLRLLAESLRERGVPVLLTREPGGSAMGEQIRSLVLDPEHAPVDPRTEALLFAASRSAHVQRTLLPALREGITVLTDRYLDSSVAYQGAARELGTQTVRDLNLWAVDGLLPDLTVLLDVPEETGRARRAERAADRMEQEPAPFHEEVRQAFLELARQAPQRYLVLQADAPVEDLAAQIRERVLDLLAQRASGGQRS</sequence>